<dbReference type="Proteomes" id="UP001652660">
    <property type="component" value="Chromosome 11e"/>
</dbReference>
<dbReference type="GO" id="GO:0016702">
    <property type="term" value="F:oxidoreductase activity, acting on single donors with incorporation of molecular oxygen, incorporation of two atoms of oxygen"/>
    <property type="evidence" value="ECO:0007669"/>
    <property type="project" value="InterPro"/>
</dbReference>
<evidence type="ECO:0000259" key="13">
    <source>
        <dbReference type="PROSITE" id="PS50095"/>
    </source>
</evidence>
<feature type="domain" description="Lipoxygenase" evidence="14">
    <location>
        <begin position="230"/>
        <end position="837"/>
    </location>
</feature>
<dbReference type="InterPro" id="IPR001024">
    <property type="entry name" value="PLAT/LH2_dom"/>
</dbReference>
<dbReference type="Gene3D" id="3.10.450.60">
    <property type="match status" value="1"/>
</dbReference>
<dbReference type="InterPro" id="IPR036226">
    <property type="entry name" value="LipOase_C_sf"/>
</dbReference>
<dbReference type="Pfam" id="PF00305">
    <property type="entry name" value="Lipoxygenase"/>
    <property type="match status" value="2"/>
</dbReference>
<evidence type="ECO:0000313" key="15">
    <source>
        <dbReference type="Proteomes" id="UP001652660"/>
    </source>
</evidence>
<dbReference type="GeneID" id="113719047"/>
<evidence type="ECO:0000256" key="7">
    <source>
        <dbReference type="ARBA" id="ARBA00022964"/>
    </source>
</evidence>
<evidence type="ECO:0000256" key="4">
    <source>
        <dbReference type="ARBA" id="ARBA00022723"/>
    </source>
</evidence>
<name>A0A6P6VCY5_COFAR</name>
<dbReference type="GO" id="GO:0031408">
    <property type="term" value="P:oxylipin biosynthetic process"/>
    <property type="evidence" value="ECO:0007669"/>
    <property type="project" value="UniProtKB-KW"/>
</dbReference>
<keyword evidence="15" id="KW-1185">Reference proteome</keyword>
<feature type="compositionally biased region" description="Polar residues" evidence="12">
    <location>
        <begin position="1"/>
        <end position="18"/>
    </location>
</feature>
<keyword evidence="6" id="KW-0276">Fatty acid metabolism</keyword>
<dbReference type="Pfam" id="PF01477">
    <property type="entry name" value="PLAT"/>
    <property type="match status" value="1"/>
</dbReference>
<keyword evidence="4" id="KW-0479">Metal-binding</keyword>
<dbReference type="Gene3D" id="4.10.372.10">
    <property type="entry name" value="Lipoxygenase-1, Domain 3"/>
    <property type="match status" value="1"/>
</dbReference>
<evidence type="ECO:0000256" key="8">
    <source>
        <dbReference type="ARBA" id="ARBA00023002"/>
    </source>
</evidence>
<evidence type="ECO:0000256" key="2">
    <source>
        <dbReference type="ARBA" id="ARBA00011245"/>
    </source>
</evidence>
<keyword evidence="8" id="KW-0560">Oxidoreductase</keyword>
<dbReference type="GO" id="GO:0034440">
    <property type="term" value="P:lipid oxidation"/>
    <property type="evidence" value="ECO:0007669"/>
    <property type="project" value="InterPro"/>
</dbReference>
<dbReference type="SUPFAM" id="SSF48484">
    <property type="entry name" value="Lipoxigenase"/>
    <property type="match status" value="1"/>
</dbReference>
<feature type="domain" description="PLAT" evidence="13">
    <location>
        <begin position="103"/>
        <end position="227"/>
    </location>
</feature>
<feature type="region of interest" description="Disordered" evidence="12">
    <location>
        <begin position="1"/>
        <end position="41"/>
    </location>
</feature>
<dbReference type="SUPFAM" id="SSF49723">
    <property type="entry name" value="Lipase/lipooxygenase domain (PLAT/LH2 domain)"/>
    <property type="match status" value="1"/>
</dbReference>
<dbReference type="Gene3D" id="1.20.245.10">
    <property type="entry name" value="Lipoxygenase-1, Domain 5"/>
    <property type="match status" value="1"/>
</dbReference>
<evidence type="ECO:0000259" key="14">
    <source>
        <dbReference type="PROSITE" id="PS51393"/>
    </source>
</evidence>
<dbReference type="InterPro" id="IPR001246">
    <property type="entry name" value="LipOase_plant"/>
</dbReference>
<feature type="region of interest" description="Disordered" evidence="12">
    <location>
        <begin position="271"/>
        <end position="314"/>
    </location>
</feature>
<comment type="caution">
    <text evidence="11">Lacks conserved residue(s) required for the propagation of feature annotation.</text>
</comment>
<dbReference type="SMART" id="SM00308">
    <property type="entry name" value="LH2"/>
    <property type="match status" value="1"/>
</dbReference>
<accession>A0A6P6VCY5</accession>
<dbReference type="Gene3D" id="2.60.60.20">
    <property type="entry name" value="PLAT/LH2 domain"/>
    <property type="match status" value="1"/>
</dbReference>
<keyword evidence="3" id="KW-0444">Lipid biosynthesis</keyword>
<dbReference type="InterPro" id="IPR027433">
    <property type="entry name" value="Lipoxygenase_dom_3"/>
</dbReference>
<dbReference type="InterPro" id="IPR036392">
    <property type="entry name" value="PLAT/LH2_dom_sf"/>
</dbReference>
<reference evidence="15" key="1">
    <citation type="journal article" date="2025" name="Foods">
        <title>Unveiling the Microbial Signatures of Arabica Coffee Cherries: Insights into Ripeness Specific Diversity, Functional Traits, and Implications for Quality and Safety.</title>
        <authorList>
            <consortium name="RefSeq"/>
            <person name="Tenea G.N."/>
            <person name="Cifuentes V."/>
            <person name="Reyes P."/>
            <person name="Cevallos-Vallejos M."/>
        </authorList>
    </citation>
    <scope>NUCLEOTIDE SEQUENCE [LARGE SCALE GENOMIC DNA]</scope>
</reference>
<gene>
    <name evidence="16" type="primary">LOC113719047</name>
</gene>
<evidence type="ECO:0000256" key="6">
    <source>
        <dbReference type="ARBA" id="ARBA00022832"/>
    </source>
</evidence>
<evidence type="ECO:0000313" key="16">
    <source>
        <dbReference type="RefSeq" id="XP_027099837.1"/>
    </source>
</evidence>
<reference evidence="16" key="2">
    <citation type="submission" date="2025-08" db="UniProtKB">
        <authorList>
            <consortium name="RefSeq"/>
        </authorList>
    </citation>
    <scope>IDENTIFICATION</scope>
    <source>
        <tissue evidence="16">Leaves</tissue>
    </source>
</reference>
<keyword evidence="5" id="KW-0925">Oxylipin biosynthesis</keyword>
<comment type="subunit">
    <text evidence="2">Monomer.</text>
</comment>
<keyword evidence="9" id="KW-0443">Lipid metabolism</keyword>
<evidence type="ECO:0000256" key="1">
    <source>
        <dbReference type="ARBA" id="ARBA00009419"/>
    </source>
</evidence>
<evidence type="ECO:0000256" key="12">
    <source>
        <dbReference type="SAM" id="MobiDB-lite"/>
    </source>
</evidence>
<dbReference type="InterPro" id="IPR013819">
    <property type="entry name" value="LipOase_C"/>
</dbReference>
<dbReference type="InterPro" id="IPR000907">
    <property type="entry name" value="LipOase"/>
</dbReference>
<sequence>MFTAQPSPSTLSSSTIQHFPTVRRSETITGGGRKIGGFTRQNANNVPGFQSTVQSKHQSIRTVISSEGAKLVEKSQGSNGPLASSSVSGGMEVRAAVTIRRKMKENITDKLEDQWESFMNGIGRGILLQLISEDIDPITRSGKSAESYVRGFPKPSNHPFVVEYAANFRVPNDFGRPGAILITNFLDKEFYLVEIVVHNFSQEPQFFPANTWIHSRKDNPESRIIFKNQAYLPSQTPDGIKDLRREDLLSIRGNGKGERKMHERIYDYAPYNDLGNPDKSDELARPSLGGNEQPYPRRCRTGRRPTKKDPLSESRIEKPHPIYVPRDEAFEEIKQNTFSAGRLKALLHNLIPLIASTLSSSDNPFTCFSEIDKLYNDGVLLKDEDQKDVIKNQFLTNLMNQVFTVGGRLLKYEIPAVIKRDRFAWLRDNEFARQALAGVNPVNIELLKELPILSKLDPAVYGPPESAITRELIEQELFGMSVEKAIEDKRLFILDYHDMLLPFIEGMNSLPGRKAYASRTIFFYTPTGILRPIIIELSLPPSSNSPRKKHVFVHGHDATTHWIWKQAKAHVCSNDAGIHQLVNHWGMAVEDPSMPCGVKLVIEDYPYAADGLLIWSAIKELVASYVDHYYSDPSSITSDVELQAWWNEIKNKGHFDKRDETWWPNLGTKEDLSSILTIMIWVASGQHAAINFGQYPFGGYVPNHPTLMRKLIPGEGDPAYEKFLLDPVHTFLSSLPTQLQATKIMAVQDTLSTHSPDEEYLHQLHNVQSTSIKDPEVLKLFEKFSAKLEDIERTINERNRNIGLKNRSGAGIPPYELLLPSSGPGVTGRGIPNSISI</sequence>
<keyword evidence="7" id="KW-0223">Dioxygenase</keyword>
<evidence type="ECO:0000256" key="9">
    <source>
        <dbReference type="ARBA" id="ARBA00023098"/>
    </source>
</evidence>
<keyword evidence="10" id="KW-0275">Fatty acid biosynthesis</keyword>
<evidence type="ECO:0000256" key="10">
    <source>
        <dbReference type="ARBA" id="ARBA00023160"/>
    </source>
</evidence>
<evidence type="ECO:0000256" key="5">
    <source>
        <dbReference type="ARBA" id="ARBA00022767"/>
    </source>
</evidence>
<feature type="compositionally biased region" description="Basic residues" evidence="12">
    <location>
        <begin position="297"/>
        <end position="306"/>
    </location>
</feature>
<dbReference type="PRINTS" id="PR00468">
    <property type="entry name" value="PLTLPOXGNASE"/>
</dbReference>
<organism evidence="15 16">
    <name type="scientific">Coffea arabica</name>
    <name type="common">Arabian coffee</name>
    <dbReference type="NCBI Taxonomy" id="13443"/>
    <lineage>
        <taxon>Eukaryota</taxon>
        <taxon>Viridiplantae</taxon>
        <taxon>Streptophyta</taxon>
        <taxon>Embryophyta</taxon>
        <taxon>Tracheophyta</taxon>
        <taxon>Spermatophyta</taxon>
        <taxon>Magnoliopsida</taxon>
        <taxon>eudicotyledons</taxon>
        <taxon>Gunneridae</taxon>
        <taxon>Pentapetalae</taxon>
        <taxon>asterids</taxon>
        <taxon>lamiids</taxon>
        <taxon>Gentianales</taxon>
        <taxon>Rubiaceae</taxon>
        <taxon>Ixoroideae</taxon>
        <taxon>Gardenieae complex</taxon>
        <taxon>Bertiereae - Coffeeae clade</taxon>
        <taxon>Coffeeae</taxon>
        <taxon>Coffea</taxon>
    </lineage>
</organism>
<dbReference type="AlphaFoldDB" id="A0A6P6VCY5"/>
<evidence type="ECO:0000256" key="11">
    <source>
        <dbReference type="PROSITE-ProRule" id="PRU00152"/>
    </source>
</evidence>
<proteinExistence type="inferred from homology"/>
<dbReference type="PANTHER" id="PTHR11771">
    <property type="entry name" value="LIPOXYGENASE"/>
    <property type="match status" value="1"/>
</dbReference>
<dbReference type="GO" id="GO:0046872">
    <property type="term" value="F:metal ion binding"/>
    <property type="evidence" value="ECO:0007669"/>
    <property type="project" value="UniProtKB-KW"/>
</dbReference>
<dbReference type="Gene3D" id="4.10.375.10">
    <property type="entry name" value="Lipoxygenase-1, Domain 2"/>
    <property type="match status" value="1"/>
</dbReference>
<dbReference type="PROSITE" id="PS50095">
    <property type="entry name" value="PLAT"/>
    <property type="match status" value="1"/>
</dbReference>
<dbReference type="GO" id="GO:0006633">
    <property type="term" value="P:fatty acid biosynthetic process"/>
    <property type="evidence" value="ECO:0007669"/>
    <property type="project" value="UniProtKB-KW"/>
</dbReference>
<dbReference type="PROSITE" id="PS51393">
    <property type="entry name" value="LIPOXYGENASE_3"/>
    <property type="match status" value="1"/>
</dbReference>
<evidence type="ECO:0000256" key="3">
    <source>
        <dbReference type="ARBA" id="ARBA00022516"/>
    </source>
</evidence>
<protein>
    <submittedName>
        <fullName evidence="16">Lipoxygenase 6, chloroplastic-like isoform X2</fullName>
    </submittedName>
</protein>
<comment type="similarity">
    <text evidence="1">Belongs to the lipoxygenase family.</text>
</comment>
<dbReference type="RefSeq" id="XP_027099837.1">
    <property type="nucleotide sequence ID" value="XM_027244036.2"/>
</dbReference>
<dbReference type="FunFam" id="4.10.375.10:FF:000001">
    <property type="entry name" value="Lipoxygenase"/>
    <property type="match status" value="1"/>
</dbReference>